<feature type="transmembrane region" description="Helical" evidence="1">
    <location>
        <begin position="6"/>
        <end position="28"/>
    </location>
</feature>
<feature type="transmembrane region" description="Helical" evidence="1">
    <location>
        <begin position="101"/>
        <end position="121"/>
    </location>
</feature>
<protein>
    <submittedName>
        <fullName evidence="2">DUF981 domain-containing protein</fullName>
    </submittedName>
</protein>
<feature type="transmembrane region" description="Helical" evidence="1">
    <location>
        <begin position="160"/>
        <end position="179"/>
    </location>
</feature>
<name>A0A951U572_9CYAN</name>
<accession>A0A951U572</accession>
<dbReference type="InterPro" id="IPR009324">
    <property type="entry name" value="DUF981"/>
</dbReference>
<evidence type="ECO:0000256" key="1">
    <source>
        <dbReference type="SAM" id="Phobius"/>
    </source>
</evidence>
<sequence>MFIDYITLMLLNLAAGLTLLAAYLHFGWPAAVTDLNQKRWVVSFGIAGSIALVTGLHMCFTWPVIGSFNIAFGETSVLFGVLLVGASLSLAMGWDLLPLGIYGFFAGLTALVIGLRIINLGLTRSPLVAGIGFILTGIGGLCAAPMLASKSNRLLRTAGIFLLLAAALIFTFIGISSYWSHLESFSDWKPLPMRSP</sequence>
<evidence type="ECO:0000313" key="3">
    <source>
        <dbReference type="Proteomes" id="UP000707356"/>
    </source>
</evidence>
<keyword evidence="1" id="KW-1133">Transmembrane helix</keyword>
<feature type="transmembrane region" description="Helical" evidence="1">
    <location>
        <begin position="77"/>
        <end position="94"/>
    </location>
</feature>
<dbReference type="Pfam" id="PF06168">
    <property type="entry name" value="DUF981"/>
    <property type="match status" value="1"/>
</dbReference>
<proteinExistence type="predicted"/>
<comment type="caution">
    <text evidence="2">The sequence shown here is derived from an EMBL/GenBank/DDBJ whole genome shotgun (WGS) entry which is preliminary data.</text>
</comment>
<dbReference type="EMBL" id="JAHHHV010000069">
    <property type="protein sequence ID" value="MBW4466574.1"/>
    <property type="molecule type" value="Genomic_DNA"/>
</dbReference>
<gene>
    <name evidence="2" type="ORF">KME07_14210</name>
</gene>
<reference evidence="2" key="2">
    <citation type="journal article" date="2022" name="Microbiol. Resour. Announc.">
        <title>Metagenome Sequencing to Explore Phylogenomics of Terrestrial Cyanobacteria.</title>
        <authorList>
            <person name="Ward R.D."/>
            <person name="Stajich J.E."/>
            <person name="Johansen J.R."/>
            <person name="Huntemann M."/>
            <person name="Clum A."/>
            <person name="Foster B."/>
            <person name="Foster B."/>
            <person name="Roux S."/>
            <person name="Palaniappan K."/>
            <person name="Varghese N."/>
            <person name="Mukherjee S."/>
            <person name="Reddy T.B.K."/>
            <person name="Daum C."/>
            <person name="Copeland A."/>
            <person name="Chen I.A."/>
            <person name="Ivanova N.N."/>
            <person name="Kyrpides N.C."/>
            <person name="Shapiro N."/>
            <person name="Eloe-Fadrosh E.A."/>
            <person name="Pietrasiak N."/>
        </authorList>
    </citation>
    <scope>NUCLEOTIDE SEQUENCE</scope>
    <source>
        <strain evidence="2">GSE-TBD4-15B</strain>
    </source>
</reference>
<organism evidence="2 3">
    <name type="scientific">Pegethrix bostrychoides GSE-TBD4-15B</name>
    <dbReference type="NCBI Taxonomy" id="2839662"/>
    <lineage>
        <taxon>Bacteria</taxon>
        <taxon>Bacillati</taxon>
        <taxon>Cyanobacteriota</taxon>
        <taxon>Cyanophyceae</taxon>
        <taxon>Oculatellales</taxon>
        <taxon>Oculatellaceae</taxon>
        <taxon>Pegethrix</taxon>
    </lineage>
</organism>
<keyword evidence="1" id="KW-0472">Membrane</keyword>
<reference evidence="2" key="1">
    <citation type="submission" date="2021-05" db="EMBL/GenBank/DDBJ databases">
        <authorList>
            <person name="Pietrasiak N."/>
            <person name="Ward R."/>
            <person name="Stajich J.E."/>
            <person name="Kurbessoian T."/>
        </authorList>
    </citation>
    <scope>NUCLEOTIDE SEQUENCE</scope>
    <source>
        <strain evidence="2">GSE-TBD4-15B</strain>
    </source>
</reference>
<feature type="transmembrane region" description="Helical" evidence="1">
    <location>
        <begin position="127"/>
        <end position="148"/>
    </location>
</feature>
<dbReference type="AlphaFoldDB" id="A0A951U572"/>
<evidence type="ECO:0000313" key="2">
    <source>
        <dbReference type="EMBL" id="MBW4466574.1"/>
    </source>
</evidence>
<dbReference type="Proteomes" id="UP000707356">
    <property type="component" value="Unassembled WGS sequence"/>
</dbReference>
<keyword evidence="1" id="KW-0812">Transmembrane</keyword>
<feature type="transmembrane region" description="Helical" evidence="1">
    <location>
        <begin position="40"/>
        <end position="65"/>
    </location>
</feature>